<dbReference type="PROSITE" id="PS50112">
    <property type="entry name" value="PAS"/>
    <property type="match status" value="1"/>
</dbReference>
<dbReference type="InterPro" id="IPR052016">
    <property type="entry name" value="Bact_Sigma-Reg"/>
</dbReference>
<dbReference type="CDD" id="cd00130">
    <property type="entry name" value="PAS"/>
    <property type="match status" value="2"/>
</dbReference>
<dbReference type="PANTHER" id="PTHR43156:SF2">
    <property type="entry name" value="STAGE II SPORULATION PROTEIN E"/>
    <property type="match status" value="1"/>
</dbReference>
<dbReference type="NCBIfam" id="TIGR00229">
    <property type="entry name" value="sensory_box"/>
    <property type="match status" value="1"/>
</dbReference>
<dbReference type="KEGG" id="thao:NI17_010685"/>
<dbReference type="Pfam" id="PF01590">
    <property type="entry name" value="GAF"/>
    <property type="match status" value="1"/>
</dbReference>
<dbReference type="InterPro" id="IPR036890">
    <property type="entry name" value="HATPase_C_sf"/>
</dbReference>
<dbReference type="AlphaFoldDB" id="A0A399G8D5"/>
<dbReference type="InterPro" id="IPR013656">
    <property type="entry name" value="PAS_4"/>
</dbReference>
<dbReference type="InterPro" id="IPR035965">
    <property type="entry name" value="PAS-like_dom_sf"/>
</dbReference>
<dbReference type="FunFam" id="3.30.565.10:FF:000028">
    <property type="entry name" value="PAS sensor protein"/>
    <property type="match status" value="1"/>
</dbReference>
<evidence type="ECO:0000313" key="3">
    <source>
        <dbReference type="Proteomes" id="UP000265719"/>
    </source>
</evidence>
<dbReference type="InterPro" id="IPR003018">
    <property type="entry name" value="GAF"/>
</dbReference>
<dbReference type="Proteomes" id="UP000265719">
    <property type="component" value="Chromosome"/>
</dbReference>
<dbReference type="InterPro" id="IPR003594">
    <property type="entry name" value="HATPase_dom"/>
</dbReference>
<dbReference type="Pfam" id="PF13426">
    <property type="entry name" value="PAS_9"/>
    <property type="match status" value="1"/>
</dbReference>
<dbReference type="OrthoDB" id="118142at2"/>
<dbReference type="Gene3D" id="3.30.565.10">
    <property type="entry name" value="Histidine kinase-like ATPase, C-terminal domain"/>
    <property type="match status" value="1"/>
</dbReference>
<dbReference type="PANTHER" id="PTHR43156">
    <property type="entry name" value="STAGE II SPORULATION PROTEIN E-RELATED"/>
    <property type="match status" value="1"/>
</dbReference>
<dbReference type="FunFam" id="3.60.40.10:FF:000031">
    <property type="entry name" value="PAS sensor protein"/>
    <property type="match status" value="1"/>
</dbReference>
<dbReference type="Gene3D" id="3.30.450.20">
    <property type="entry name" value="PAS domain"/>
    <property type="match status" value="2"/>
</dbReference>
<reference evidence="2" key="1">
    <citation type="submission" date="2020-10" db="EMBL/GenBank/DDBJ databases">
        <title>De novo genome project of the cellulose decomposer Thermobifida halotolerans type strain.</title>
        <authorList>
            <person name="Nagy I."/>
            <person name="Horvath B."/>
            <person name="Kukolya J."/>
            <person name="Nagy I."/>
            <person name="Orsini M."/>
        </authorList>
    </citation>
    <scope>NUCLEOTIDE SEQUENCE</scope>
    <source>
        <strain evidence="2">DSM 44931</strain>
    </source>
</reference>
<dbReference type="CDD" id="cd16936">
    <property type="entry name" value="HATPase_RsbW-like"/>
    <property type="match status" value="1"/>
</dbReference>
<dbReference type="FunFam" id="3.30.450.40:FF:000035">
    <property type="entry name" value="PAS sensor protein"/>
    <property type="match status" value="1"/>
</dbReference>
<dbReference type="Pfam" id="PF08448">
    <property type="entry name" value="PAS_4"/>
    <property type="match status" value="1"/>
</dbReference>
<evidence type="ECO:0000256" key="1">
    <source>
        <dbReference type="ARBA" id="ARBA00022801"/>
    </source>
</evidence>
<dbReference type="RefSeq" id="WP_068690967.1">
    <property type="nucleotide sequence ID" value="NZ_CP063196.1"/>
</dbReference>
<dbReference type="SMART" id="SM00331">
    <property type="entry name" value="PP2C_SIG"/>
    <property type="match status" value="1"/>
</dbReference>
<dbReference type="Gene3D" id="3.60.40.10">
    <property type="entry name" value="PPM-type phosphatase domain"/>
    <property type="match status" value="1"/>
</dbReference>
<accession>A0A399G8D5</accession>
<evidence type="ECO:0000313" key="2">
    <source>
        <dbReference type="EMBL" id="UOE21519.1"/>
    </source>
</evidence>
<protein>
    <submittedName>
        <fullName evidence="2">SpoIIE family protein phosphatase</fullName>
    </submittedName>
</protein>
<dbReference type="SUPFAM" id="SSF55785">
    <property type="entry name" value="PYP-like sensor domain (PAS domain)"/>
    <property type="match status" value="2"/>
</dbReference>
<dbReference type="SUPFAM" id="SSF55874">
    <property type="entry name" value="ATPase domain of HSP90 chaperone/DNA topoisomerase II/histidine kinase"/>
    <property type="match status" value="1"/>
</dbReference>
<sequence length="823" mass="89486">MDSDTDVFGGISGGPVPGGNMPSATVDAHGTVVAWSHGAQWLFGPSPPEAVGRPVADLLSVDASELVDFADYPAAWLGEVSARDRDDAHLRLRLHAQPLVDARGTLQWHLTVLGRVSEPARATSVGDVDVEQLREWTLAQSPLPVTIFDHKGRVVEANASMVRLMGVSAEQAVGLRLRELAPLPSFAEFDQLLDQALSSGKLIRHEVFGRLGEGTRERSWTIFFAPVKDGTGQVHGVACTVFDTSAQHWARRRLSVLDEAGTRIGTTLDMTRTAEEAAEVLVPRFADSVFVSLLESVHLGGEPTTEPFRGPATLRCVAHRSVLGRELEGTPTPGDLEHYPEDSPIVLSLTERRHLVHRIGDPYLMRWLARVPHHAAAIRAHGIHSLMLIPLLVGDAPIGLVGLLRHRRTDPFGDDDITLARDIAAKAAVRIDNARRYTRERTAALTLQRSLLPQRMPPNSAVEVATRYLPAGTEFGIGGDWYDVIPLSGARVALVVGDVTGHGLHASATMGRLRTAVRTLSDVDLSPEELLTYLDDLVLHLNTEEETHHTAEEEARLDLHSEIGATCLYAIYDPVSRRCSMAGAGHPPPAVVYPDGTVDFVDLPVSPLLGVGGMPFESVEFELPAGSLLVFYTNGLVDSREHGLEQGLDRLRDLLAEPAESLEATCDSLVHTLLPEGTFDDAALLVARTRALDAHKVATWDLPSDPSVVGAVRSWATEQLAAWGLEELSFTTELVVSELVTNAIRYASAPIQVRLIQNGSLICEVSDASNTAPHLRRARTFDEGGRGLFLVAQLSRRWGTRHRNNGKTIWAEQPLPDREPVPV</sequence>
<dbReference type="InterPro" id="IPR029016">
    <property type="entry name" value="GAF-like_dom_sf"/>
</dbReference>
<keyword evidence="1" id="KW-0378">Hydrolase</keyword>
<dbReference type="Gene3D" id="3.30.450.40">
    <property type="match status" value="1"/>
</dbReference>
<dbReference type="EMBL" id="CP063196">
    <property type="protein sequence ID" value="UOE21519.1"/>
    <property type="molecule type" value="Genomic_DNA"/>
</dbReference>
<dbReference type="InterPro" id="IPR036457">
    <property type="entry name" value="PPM-type-like_dom_sf"/>
</dbReference>
<dbReference type="Pfam" id="PF13581">
    <property type="entry name" value="HATPase_c_2"/>
    <property type="match status" value="1"/>
</dbReference>
<organism evidence="2 3">
    <name type="scientific">Thermobifida halotolerans</name>
    <dbReference type="NCBI Taxonomy" id="483545"/>
    <lineage>
        <taxon>Bacteria</taxon>
        <taxon>Bacillati</taxon>
        <taxon>Actinomycetota</taxon>
        <taxon>Actinomycetes</taxon>
        <taxon>Streptosporangiales</taxon>
        <taxon>Nocardiopsidaceae</taxon>
        <taxon>Thermobifida</taxon>
    </lineage>
</organism>
<dbReference type="Pfam" id="PF07228">
    <property type="entry name" value="SpoIIE"/>
    <property type="match status" value="1"/>
</dbReference>
<dbReference type="SMART" id="SM00091">
    <property type="entry name" value="PAS"/>
    <property type="match status" value="2"/>
</dbReference>
<dbReference type="GO" id="GO:0016791">
    <property type="term" value="F:phosphatase activity"/>
    <property type="evidence" value="ECO:0007669"/>
    <property type="project" value="TreeGrafter"/>
</dbReference>
<gene>
    <name evidence="2" type="ORF">NI17_010685</name>
</gene>
<dbReference type="SMART" id="SM00065">
    <property type="entry name" value="GAF"/>
    <property type="match status" value="1"/>
</dbReference>
<dbReference type="SUPFAM" id="SSF81606">
    <property type="entry name" value="PP2C-like"/>
    <property type="match status" value="1"/>
</dbReference>
<dbReference type="InterPro" id="IPR001932">
    <property type="entry name" value="PPM-type_phosphatase-like_dom"/>
</dbReference>
<keyword evidence="3" id="KW-1185">Reference proteome</keyword>
<dbReference type="SUPFAM" id="SSF55781">
    <property type="entry name" value="GAF domain-like"/>
    <property type="match status" value="1"/>
</dbReference>
<dbReference type="InterPro" id="IPR000014">
    <property type="entry name" value="PAS"/>
</dbReference>
<name>A0A399G8D5_9ACTN</name>
<proteinExistence type="predicted"/>